<sequence>MKNIFNEKIPKRIIIFTLSFICMFFILVSALVTKKFNLEVGDIASIDIKAPREVKDTLKTTEKEDLEESSIPLQYNKDLEIKNNSFEEIDSFFIEVEKIQTLDITDEEKLKKLKEQEYVKITDEDFFAILKLSKTELDTLHDSLIQILDQVLNYDIRESNITGSNKDNAYQEDIKKAQDDIDVEFKALNISGNLRALGITIGYTKIKPNFFYDDEKTQETKLEAVKKVQPVMIKKDQIIIKEGEPVTERDLIVLEDLGLLNSNFNQYLYLAIASLVLLVLGTQWYFLYKYYPKIFRDGSKLILVCILVIISLLLARSILIISPYLIPLSCIPMLMTLLINDRVSMMVNLTNCILISAITQFNIEITLIAIISCMLSTLIIRKLQQRNDILYASLYIGAISVVLTLAVGFLMTNNIVELLIKALFAFTGSVIASVLTIGFLPFFETTFDIVTNIKLLELSNPNHPLQKKLLLEAPGTYHHSILVGNLAELAAEKVGGNPVLARVSAYYHDIGKLKRPMFFKENQVGNENPHDKINYNLSTLIVTSHVKDGIELAKEAKLPAVLMDAIEQHHGTSLVSYFYVTAKNNAENPEEIRVEDFKYAGPIPTSKEVAIIMLADSVEAAVRSINDPTKGKIEEMVNKIIKGKLNDGQLDNCDLTLKDLNEIRMAFLKVLSGIYHQRIEYPTEKNIRKKKEGE</sequence>
<dbReference type="SMART" id="SM00471">
    <property type="entry name" value="HDc"/>
    <property type="match status" value="1"/>
</dbReference>
<dbReference type="InterPro" id="IPR006675">
    <property type="entry name" value="HDIG_dom"/>
</dbReference>
<dbReference type="InterPro" id="IPR011624">
    <property type="entry name" value="Metal-dep_PHydrolase_7TM_extra"/>
</dbReference>
<dbReference type="Proteomes" id="UP000184447">
    <property type="component" value="Unassembled WGS sequence"/>
</dbReference>
<dbReference type="CDD" id="cd00077">
    <property type="entry name" value="HDc"/>
    <property type="match status" value="1"/>
</dbReference>
<protein>
    <recommendedName>
        <fullName evidence="2">HD/PDEase domain-containing protein</fullName>
    </recommendedName>
</protein>
<dbReference type="NCBIfam" id="TIGR00277">
    <property type="entry name" value="HDIG"/>
    <property type="match status" value="1"/>
</dbReference>
<proteinExistence type="predicted"/>
<evidence type="ECO:0000313" key="3">
    <source>
        <dbReference type="EMBL" id="SHI00453.1"/>
    </source>
</evidence>
<dbReference type="Pfam" id="PF07697">
    <property type="entry name" value="7TMR-HDED"/>
    <property type="match status" value="1"/>
</dbReference>
<dbReference type="STRING" id="1121316.SAMN02745207_03752"/>
<keyword evidence="4" id="KW-1185">Reference proteome</keyword>
<evidence type="ECO:0000259" key="2">
    <source>
        <dbReference type="SMART" id="SM00471"/>
    </source>
</evidence>
<feature type="transmembrane region" description="Helical" evidence="1">
    <location>
        <begin position="423"/>
        <end position="443"/>
    </location>
</feature>
<feature type="domain" description="HD/PDEase" evidence="2">
    <location>
        <begin position="472"/>
        <end position="630"/>
    </location>
</feature>
<dbReference type="PANTHER" id="PTHR36442:SF1">
    <property type="entry name" value="CYCLIC-DI-AMP PHOSPHODIESTERASE PGPH"/>
    <property type="match status" value="1"/>
</dbReference>
<dbReference type="InterPro" id="IPR011621">
    <property type="entry name" value="Metal-dep_PHydrolase_7TM_intra"/>
</dbReference>
<dbReference type="Pfam" id="PF01966">
    <property type="entry name" value="HD"/>
    <property type="match status" value="1"/>
</dbReference>
<feature type="transmembrane region" description="Helical" evidence="1">
    <location>
        <begin position="324"/>
        <end position="340"/>
    </location>
</feature>
<name>A0A1M5XMI7_9CLOT</name>
<gene>
    <name evidence="3" type="ORF">SAMN02745207_03752</name>
</gene>
<feature type="transmembrane region" description="Helical" evidence="1">
    <location>
        <begin position="392"/>
        <end position="411"/>
    </location>
</feature>
<evidence type="ECO:0000313" key="4">
    <source>
        <dbReference type="Proteomes" id="UP000184447"/>
    </source>
</evidence>
<feature type="transmembrane region" description="Helical" evidence="1">
    <location>
        <begin position="300"/>
        <end position="318"/>
    </location>
</feature>
<dbReference type="InterPro" id="IPR003607">
    <property type="entry name" value="HD/PDEase_dom"/>
</dbReference>
<accession>A0A1M5XMI7</accession>
<dbReference type="InterPro" id="IPR052722">
    <property type="entry name" value="PgpH_phosphodiesterase"/>
</dbReference>
<dbReference type="EMBL" id="FQXM01000031">
    <property type="protein sequence ID" value="SHI00453.1"/>
    <property type="molecule type" value="Genomic_DNA"/>
</dbReference>
<feature type="transmembrane region" description="Helical" evidence="1">
    <location>
        <begin position="12"/>
        <end position="32"/>
    </location>
</feature>
<dbReference type="InterPro" id="IPR006674">
    <property type="entry name" value="HD_domain"/>
</dbReference>
<dbReference type="Gene3D" id="1.10.3210.10">
    <property type="entry name" value="Hypothetical protein af1432"/>
    <property type="match status" value="1"/>
</dbReference>
<feature type="transmembrane region" description="Helical" evidence="1">
    <location>
        <begin position="352"/>
        <end position="380"/>
    </location>
</feature>
<keyword evidence="1" id="KW-1133">Transmembrane helix</keyword>
<feature type="transmembrane region" description="Helical" evidence="1">
    <location>
        <begin position="267"/>
        <end position="288"/>
    </location>
</feature>
<dbReference type="Pfam" id="PF07698">
    <property type="entry name" value="7TM-7TMR_HD"/>
    <property type="match status" value="1"/>
</dbReference>
<dbReference type="PANTHER" id="PTHR36442">
    <property type="entry name" value="CYCLIC-DI-AMP PHOSPHODIESTERASE PGPH"/>
    <property type="match status" value="1"/>
</dbReference>
<reference evidence="3 4" key="1">
    <citation type="submission" date="2016-11" db="EMBL/GenBank/DDBJ databases">
        <authorList>
            <person name="Jaros S."/>
            <person name="Januszkiewicz K."/>
            <person name="Wedrychowicz H."/>
        </authorList>
    </citation>
    <scope>NUCLEOTIDE SEQUENCE [LARGE SCALE GENOMIC DNA]</scope>
    <source>
        <strain evidence="3 4">DSM 8605</strain>
    </source>
</reference>
<dbReference type="SUPFAM" id="SSF109604">
    <property type="entry name" value="HD-domain/PDEase-like"/>
    <property type="match status" value="1"/>
</dbReference>
<evidence type="ECO:0000256" key="1">
    <source>
        <dbReference type="SAM" id="Phobius"/>
    </source>
</evidence>
<keyword evidence="1" id="KW-0472">Membrane</keyword>
<dbReference type="AlphaFoldDB" id="A0A1M5XMI7"/>
<keyword evidence="1" id="KW-0812">Transmembrane</keyword>
<organism evidence="3 4">
    <name type="scientific">Clostridium grantii DSM 8605</name>
    <dbReference type="NCBI Taxonomy" id="1121316"/>
    <lineage>
        <taxon>Bacteria</taxon>
        <taxon>Bacillati</taxon>
        <taxon>Bacillota</taxon>
        <taxon>Clostridia</taxon>
        <taxon>Eubacteriales</taxon>
        <taxon>Clostridiaceae</taxon>
        <taxon>Clostridium</taxon>
    </lineage>
</organism>